<feature type="chain" id="PRO_5031089583" evidence="1">
    <location>
        <begin position="28"/>
        <end position="115"/>
    </location>
</feature>
<name>A0A7X1GJ83_9PSED</name>
<comment type="caution">
    <text evidence="2">The sequence shown here is derived from an EMBL/GenBank/DDBJ whole genome shotgun (WGS) entry which is preliminary data.</text>
</comment>
<dbReference type="AlphaFoldDB" id="A0A7X1GJ83"/>
<accession>A0A7X1GJ83</accession>
<evidence type="ECO:0000256" key="1">
    <source>
        <dbReference type="SAM" id="SignalP"/>
    </source>
</evidence>
<evidence type="ECO:0000313" key="3">
    <source>
        <dbReference type="Proteomes" id="UP000526003"/>
    </source>
</evidence>
<dbReference type="EMBL" id="JACMYG010000031">
    <property type="protein sequence ID" value="MBC2692628.1"/>
    <property type="molecule type" value="Genomic_DNA"/>
</dbReference>
<keyword evidence="1" id="KW-0732">Signal</keyword>
<dbReference type="InterPro" id="IPR018740">
    <property type="entry name" value="DUF2282_membr"/>
</dbReference>
<evidence type="ECO:0000313" key="2">
    <source>
        <dbReference type="EMBL" id="MBC2692628.1"/>
    </source>
</evidence>
<feature type="signal peptide" evidence="1">
    <location>
        <begin position="1"/>
        <end position="27"/>
    </location>
</feature>
<sequence>MSNRMLSVAVATAFVAAIGAFATPGFAADMSKADMEKMMQENQAKSMAMMKTGKYEKCYGVAQKGHNDCFAGAGTSCAGTSNVDYQGNAWKLVAKGTCTTISTPAGNGSLTAKTS</sequence>
<dbReference type="Pfam" id="PF10048">
    <property type="entry name" value="DUF2282"/>
    <property type="match status" value="1"/>
</dbReference>
<dbReference type="Proteomes" id="UP000526003">
    <property type="component" value="Unassembled WGS sequence"/>
</dbReference>
<keyword evidence="3" id="KW-1185">Reference proteome</keyword>
<reference evidence="2 3" key="1">
    <citation type="submission" date="2020-08" db="EMBL/GenBank/DDBJ databases">
        <title>Pseudomonas sp. nov.</title>
        <authorList>
            <person name="Gieschler S."/>
            <person name="Fiedler G."/>
            <person name="Brinks E."/>
            <person name="Boehnlein C."/>
            <person name="Franz C.M.A.P."/>
            <person name="Kabisch J."/>
        </authorList>
    </citation>
    <scope>NUCLEOTIDE SEQUENCE [LARGE SCALE GENOMIC DNA]</scope>
    <source>
        <strain evidence="2 3">MBT-1</strain>
    </source>
</reference>
<proteinExistence type="predicted"/>
<organism evidence="2 3">
    <name type="scientific">Pseudomonas kielensis</name>
    <dbReference type="NCBI Taxonomy" id="2762577"/>
    <lineage>
        <taxon>Bacteria</taxon>
        <taxon>Pseudomonadati</taxon>
        <taxon>Pseudomonadota</taxon>
        <taxon>Gammaproteobacteria</taxon>
        <taxon>Pseudomonadales</taxon>
        <taxon>Pseudomonadaceae</taxon>
        <taxon>Pseudomonas</taxon>
    </lineage>
</organism>
<gene>
    <name evidence="2" type="ORF">H7995_22825</name>
</gene>
<protein>
    <submittedName>
        <fullName evidence="2">DUF2282 domain-containing protein</fullName>
    </submittedName>
</protein>